<dbReference type="Proteomes" id="UP000814128">
    <property type="component" value="Unassembled WGS sequence"/>
</dbReference>
<comment type="caution">
    <text evidence="1">The sequence shown here is derived from an EMBL/GenBank/DDBJ whole genome shotgun (WGS) entry which is preliminary data.</text>
</comment>
<keyword evidence="2" id="KW-1185">Reference proteome</keyword>
<sequence length="241" mass="26734">MSWPDRNMTRALAPIPSAESPSLLTSLISIPLEILFEILGHLDPYDLLQLSRSTKAFYRLLSSRACALLWRYVFSNPEDCDAPPRPDDVTGFGWASLVFGGPICQRCGIVSAMSVHILYALRTRLCDTCIAKAVPDEYLPLSALVPLLEPIGVTTLGRLIDLSTRSLRTAMINPLDESSWAVITRVDDARMLVAELEGICAGLDTVAERGMAVEKRFKEREETWGLYCKVCTTALSSRVRR</sequence>
<evidence type="ECO:0000313" key="1">
    <source>
        <dbReference type="EMBL" id="KAI0029290.1"/>
    </source>
</evidence>
<dbReference type="EMBL" id="MU273685">
    <property type="protein sequence ID" value="KAI0029290.1"/>
    <property type="molecule type" value="Genomic_DNA"/>
</dbReference>
<reference evidence="1" key="1">
    <citation type="submission" date="2021-02" db="EMBL/GenBank/DDBJ databases">
        <authorList>
            <consortium name="DOE Joint Genome Institute"/>
            <person name="Ahrendt S."/>
            <person name="Looney B.P."/>
            <person name="Miyauchi S."/>
            <person name="Morin E."/>
            <person name="Drula E."/>
            <person name="Courty P.E."/>
            <person name="Chicoki N."/>
            <person name="Fauchery L."/>
            <person name="Kohler A."/>
            <person name="Kuo A."/>
            <person name="Labutti K."/>
            <person name="Pangilinan J."/>
            <person name="Lipzen A."/>
            <person name="Riley R."/>
            <person name="Andreopoulos W."/>
            <person name="He G."/>
            <person name="Johnson J."/>
            <person name="Barry K.W."/>
            <person name="Grigoriev I.V."/>
            <person name="Nagy L."/>
            <person name="Hibbett D."/>
            <person name="Henrissat B."/>
            <person name="Matheny P.B."/>
            <person name="Labbe J."/>
            <person name="Martin F."/>
        </authorList>
    </citation>
    <scope>NUCLEOTIDE SEQUENCE</scope>
    <source>
        <strain evidence="1">EC-137</strain>
    </source>
</reference>
<proteinExistence type="predicted"/>
<reference evidence="1" key="2">
    <citation type="journal article" date="2022" name="New Phytol.">
        <title>Evolutionary transition to the ectomycorrhizal habit in the genomes of a hyperdiverse lineage of mushroom-forming fungi.</title>
        <authorList>
            <person name="Looney B."/>
            <person name="Miyauchi S."/>
            <person name="Morin E."/>
            <person name="Drula E."/>
            <person name="Courty P.E."/>
            <person name="Kohler A."/>
            <person name="Kuo A."/>
            <person name="LaButti K."/>
            <person name="Pangilinan J."/>
            <person name="Lipzen A."/>
            <person name="Riley R."/>
            <person name="Andreopoulos W."/>
            <person name="He G."/>
            <person name="Johnson J."/>
            <person name="Nolan M."/>
            <person name="Tritt A."/>
            <person name="Barry K.W."/>
            <person name="Grigoriev I.V."/>
            <person name="Nagy L.G."/>
            <person name="Hibbett D."/>
            <person name="Henrissat B."/>
            <person name="Matheny P.B."/>
            <person name="Labbe J."/>
            <person name="Martin F.M."/>
        </authorList>
    </citation>
    <scope>NUCLEOTIDE SEQUENCE</scope>
    <source>
        <strain evidence="1">EC-137</strain>
    </source>
</reference>
<accession>A0ACB8QCJ4</accession>
<evidence type="ECO:0000313" key="2">
    <source>
        <dbReference type="Proteomes" id="UP000814128"/>
    </source>
</evidence>
<protein>
    <submittedName>
        <fullName evidence="1">Uncharacterized protein</fullName>
    </submittedName>
</protein>
<name>A0ACB8QCJ4_9AGAM</name>
<gene>
    <name evidence="1" type="ORF">K488DRAFT_88863</name>
</gene>
<organism evidence="1 2">
    <name type="scientific">Vararia minispora EC-137</name>
    <dbReference type="NCBI Taxonomy" id="1314806"/>
    <lineage>
        <taxon>Eukaryota</taxon>
        <taxon>Fungi</taxon>
        <taxon>Dikarya</taxon>
        <taxon>Basidiomycota</taxon>
        <taxon>Agaricomycotina</taxon>
        <taxon>Agaricomycetes</taxon>
        <taxon>Russulales</taxon>
        <taxon>Lachnocladiaceae</taxon>
        <taxon>Vararia</taxon>
    </lineage>
</organism>